<dbReference type="GO" id="GO:0016757">
    <property type="term" value="F:glycosyltransferase activity"/>
    <property type="evidence" value="ECO:0007669"/>
    <property type="project" value="UniProtKB-KW"/>
</dbReference>
<comment type="subcellular location">
    <subcellularLocation>
        <location evidence="1">Golgi apparatus membrane</location>
        <topology evidence="1">Single-pass type II membrane protein</topology>
    </subcellularLocation>
</comment>
<dbReference type="InterPro" id="IPR004263">
    <property type="entry name" value="Exostosin"/>
</dbReference>
<proteinExistence type="inferred from homology"/>
<keyword evidence="5" id="KW-0333">Golgi apparatus</keyword>
<protein>
    <submittedName>
        <fullName evidence="8">Exostosin, GT47 domain</fullName>
    </submittedName>
</protein>
<name>A0AAN8UYF8_9MAGN</name>
<keyword evidence="4" id="KW-0812">Transmembrane</keyword>
<evidence type="ECO:0000256" key="2">
    <source>
        <dbReference type="ARBA" id="ARBA00010271"/>
    </source>
</evidence>
<gene>
    <name evidence="8" type="ORF">RJ641_015096</name>
</gene>
<dbReference type="PANTHER" id="PTHR11062">
    <property type="entry name" value="EXOSTOSIN HEPARAN SULFATE GLYCOSYLTRANSFERASE -RELATED"/>
    <property type="match status" value="1"/>
</dbReference>
<evidence type="ECO:0000313" key="9">
    <source>
        <dbReference type="Proteomes" id="UP001370490"/>
    </source>
</evidence>
<evidence type="ECO:0000259" key="7">
    <source>
        <dbReference type="Pfam" id="PF03016"/>
    </source>
</evidence>
<evidence type="ECO:0000256" key="5">
    <source>
        <dbReference type="ARBA" id="ARBA00023034"/>
    </source>
</evidence>
<sequence length="422" mass="48347">MQGRVQPPESDGGSKFDAVRSSSKGQYSKLDRVEAELIRARWSIREAARSNQSMRSDSDYVPQGAIYWNANAFHRSYVEMEELFKIYKEINQSFSVVLARAYTQAREGSFTKWRLDNQYKTTDPEKAHACFLPFSVVMMVQYLYVPGSHECNAVGRVVLDYINVISTKYPYWNRSLGADYLMLSCHDWASTKPSTYLYDVILLRGPCASSYSPELFNRSIRVLCNANTSGGFNPSKDESLPEIHLRKGETTGLIGVPLRLTGQSWHSSQGVFMAISDTCFWSIGRARMLMCDLPEGESSYERMLRKSRFCLCPSGYEVASPRVVEAIYAESVPVLISDNYVPPFSDVLNWESFSVQVARRDIPNIKTILTSICPTQYIRMQRRVKKVQRHFVANGPPKRFDVFHMTIHTIWFRRLNLRTSAR</sequence>
<evidence type="ECO:0000256" key="4">
    <source>
        <dbReference type="ARBA" id="ARBA00022968"/>
    </source>
</evidence>
<comment type="similarity">
    <text evidence="2">Belongs to the glycosyltransferase 47 family.</text>
</comment>
<dbReference type="InterPro" id="IPR040911">
    <property type="entry name" value="Exostosin_GT47"/>
</dbReference>
<keyword evidence="3" id="KW-0808">Transferase</keyword>
<dbReference type="EMBL" id="JBAMMX010000021">
    <property type="protein sequence ID" value="KAK6919192.1"/>
    <property type="molecule type" value="Genomic_DNA"/>
</dbReference>
<evidence type="ECO:0000313" key="8">
    <source>
        <dbReference type="EMBL" id="KAK6919192.1"/>
    </source>
</evidence>
<dbReference type="AlphaFoldDB" id="A0AAN8UYF8"/>
<dbReference type="Proteomes" id="UP001370490">
    <property type="component" value="Unassembled WGS sequence"/>
</dbReference>
<organism evidence="8 9">
    <name type="scientific">Dillenia turbinata</name>
    <dbReference type="NCBI Taxonomy" id="194707"/>
    <lineage>
        <taxon>Eukaryota</taxon>
        <taxon>Viridiplantae</taxon>
        <taxon>Streptophyta</taxon>
        <taxon>Embryophyta</taxon>
        <taxon>Tracheophyta</taxon>
        <taxon>Spermatophyta</taxon>
        <taxon>Magnoliopsida</taxon>
        <taxon>eudicotyledons</taxon>
        <taxon>Gunneridae</taxon>
        <taxon>Pentapetalae</taxon>
        <taxon>Dilleniales</taxon>
        <taxon>Dilleniaceae</taxon>
        <taxon>Dillenia</taxon>
    </lineage>
</organism>
<comment type="caution">
    <text evidence="8">The sequence shown here is derived from an EMBL/GenBank/DDBJ whole genome shotgun (WGS) entry which is preliminary data.</text>
</comment>
<dbReference type="GO" id="GO:0000139">
    <property type="term" value="C:Golgi membrane"/>
    <property type="evidence" value="ECO:0007669"/>
    <property type="project" value="UniProtKB-SubCell"/>
</dbReference>
<evidence type="ECO:0000256" key="3">
    <source>
        <dbReference type="ARBA" id="ARBA00022676"/>
    </source>
</evidence>
<feature type="region of interest" description="Disordered" evidence="6">
    <location>
        <begin position="1"/>
        <end position="26"/>
    </location>
</feature>
<accession>A0AAN8UYF8</accession>
<dbReference type="PANTHER" id="PTHR11062:SF300">
    <property type="entry name" value="EXOSTOSIN GT47 DOMAIN-CONTAINING PROTEIN"/>
    <property type="match status" value="1"/>
</dbReference>
<keyword evidence="3" id="KW-0328">Glycosyltransferase</keyword>
<keyword evidence="4" id="KW-0735">Signal-anchor</keyword>
<evidence type="ECO:0000256" key="1">
    <source>
        <dbReference type="ARBA" id="ARBA00004323"/>
    </source>
</evidence>
<reference evidence="8 9" key="1">
    <citation type="submission" date="2023-12" db="EMBL/GenBank/DDBJ databases">
        <title>A high-quality genome assembly for Dillenia turbinata (Dilleniales).</title>
        <authorList>
            <person name="Chanderbali A."/>
        </authorList>
    </citation>
    <scope>NUCLEOTIDE SEQUENCE [LARGE SCALE GENOMIC DNA]</scope>
    <source>
        <strain evidence="8">LSX21</strain>
        <tissue evidence="8">Leaf</tissue>
    </source>
</reference>
<dbReference type="Pfam" id="PF03016">
    <property type="entry name" value="Exostosin_GT47"/>
    <property type="match status" value="1"/>
</dbReference>
<feature type="domain" description="Exostosin GT47" evidence="7">
    <location>
        <begin position="116"/>
        <end position="372"/>
    </location>
</feature>
<evidence type="ECO:0000256" key="6">
    <source>
        <dbReference type="SAM" id="MobiDB-lite"/>
    </source>
</evidence>
<keyword evidence="9" id="KW-1185">Reference proteome</keyword>